<evidence type="ECO:0000313" key="2">
    <source>
        <dbReference type="Proteomes" id="UP000789595"/>
    </source>
</evidence>
<dbReference type="EMBL" id="CAKKNE010000006">
    <property type="protein sequence ID" value="CAH0379310.1"/>
    <property type="molecule type" value="Genomic_DNA"/>
</dbReference>
<dbReference type="Proteomes" id="UP000789595">
    <property type="component" value="Unassembled WGS sequence"/>
</dbReference>
<evidence type="ECO:0000313" key="1">
    <source>
        <dbReference type="EMBL" id="CAH0379310.1"/>
    </source>
</evidence>
<feature type="non-terminal residue" evidence="1">
    <location>
        <position position="40"/>
    </location>
</feature>
<dbReference type="AlphaFoldDB" id="A0A8J2WSP1"/>
<organism evidence="1 2">
    <name type="scientific">Pelagomonas calceolata</name>
    <dbReference type="NCBI Taxonomy" id="35677"/>
    <lineage>
        <taxon>Eukaryota</taxon>
        <taxon>Sar</taxon>
        <taxon>Stramenopiles</taxon>
        <taxon>Ochrophyta</taxon>
        <taxon>Pelagophyceae</taxon>
        <taxon>Pelagomonadales</taxon>
        <taxon>Pelagomonadaceae</taxon>
        <taxon>Pelagomonas</taxon>
    </lineage>
</organism>
<comment type="caution">
    <text evidence="1">The sequence shown here is derived from an EMBL/GenBank/DDBJ whole genome shotgun (WGS) entry which is preliminary data.</text>
</comment>
<sequence>MRPRRYKLRLFWQRVPRNEFAQLRVPSFARRIFLTNFPRG</sequence>
<reference evidence="1" key="1">
    <citation type="submission" date="2021-11" db="EMBL/GenBank/DDBJ databases">
        <authorList>
            <consortium name="Genoscope - CEA"/>
            <person name="William W."/>
        </authorList>
    </citation>
    <scope>NUCLEOTIDE SEQUENCE</scope>
</reference>
<proteinExistence type="predicted"/>
<name>A0A8J2WSP1_9STRA</name>
<accession>A0A8J2WSP1</accession>
<protein>
    <submittedName>
        <fullName evidence="1">Uncharacterized protein</fullName>
    </submittedName>
</protein>
<gene>
    <name evidence="1" type="ORF">PECAL_6P09240</name>
</gene>
<keyword evidence="2" id="KW-1185">Reference proteome</keyword>